<feature type="domain" description="Superoxide dismutase copper/zinc binding" evidence="4">
    <location>
        <begin position="64"/>
        <end position="167"/>
    </location>
</feature>
<dbReference type="Pfam" id="PF00080">
    <property type="entry name" value="Sod_Cu"/>
    <property type="match status" value="1"/>
</dbReference>
<dbReference type="InterPro" id="IPR036423">
    <property type="entry name" value="SOD-like_Cu/Zn_dom_sf"/>
</dbReference>
<comment type="cofactor">
    <cofactor evidence="3">
        <name>Zn(2+)</name>
        <dbReference type="ChEBI" id="CHEBI:29105"/>
    </cofactor>
    <text evidence="3">Binds 1 zinc ion per subunit.</text>
</comment>
<dbReference type="EC" id="1.15.1.1" evidence="3"/>
<dbReference type="eggNOG" id="COG2032">
    <property type="taxonomic scope" value="Bacteria"/>
</dbReference>
<dbReference type="RefSeq" id="WP_242844126.1">
    <property type="nucleotide sequence ID" value="NZ_JPMD01000031.1"/>
</dbReference>
<dbReference type="STRING" id="318464.IO99_13075"/>
<gene>
    <name evidence="5" type="ORF">IO99_13075</name>
</gene>
<dbReference type="InterPro" id="IPR018152">
    <property type="entry name" value="SOD_Cu/Zn_BS"/>
</dbReference>
<proteinExistence type="inferred from homology"/>
<keyword evidence="3" id="KW-0186">Copper</keyword>
<accession>A0A084J9U7</accession>
<comment type="similarity">
    <text evidence="1 3">Belongs to the Cu-Zn superoxide dismutase family.</text>
</comment>
<dbReference type="PROSITE" id="PS00332">
    <property type="entry name" value="SOD_CU_ZN_2"/>
    <property type="match status" value="1"/>
</dbReference>
<organism evidence="5 6">
    <name type="scientific">Clostridium sulfidigenes</name>
    <dbReference type="NCBI Taxonomy" id="318464"/>
    <lineage>
        <taxon>Bacteria</taxon>
        <taxon>Bacillati</taxon>
        <taxon>Bacillota</taxon>
        <taxon>Clostridia</taxon>
        <taxon>Eubacteriales</taxon>
        <taxon>Clostridiaceae</taxon>
        <taxon>Clostridium</taxon>
    </lineage>
</organism>
<keyword evidence="3" id="KW-0560">Oxidoreductase</keyword>
<evidence type="ECO:0000259" key="4">
    <source>
        <dbReference type="Pfam" id="PF00080"/>
    </source>
</evidence>
<dbReference type="Proteomes" id="UP000028542">
    <property type="component" value="Unassembled WGS sequence"/>
</dbReference>
<dbReference type="EMBL" id="JPMD01000031">
    <property type="protein sequence ID" value="KEZ85731.1"/>
    <property type="molecule type" value="Genomic_DNA"/>
</dbReference>
<dbReference type="GO" id="GO:0005507">
    <property type="term" value="F:copper ion binding"/>
    <property type="evidence" value="ECO:0007669"/>
    <property type="project" value="InterPro"/>
</dbReference>
<sequence>MRMANDKFSINDIIMNHGMPEPTAYAVIEGGPLAPEMSGKAMFCSLTDGILLKVCVTGIPRYNSEGKPSLFHGFHIHEFESCNIGDPSDPFKTTGGHWNPTNEPHPYHHGDLPPLMSSNGIAAMNVYLSRFSIKDIIGKAIIIHENADDFTSQPAGNSGKRLACGIIMPT</sequence>
<keyword evidence="3" id="KW-0479">Metal-binding</keyword>
<keyword evidence="6" id="KW-1185">Reference proteome</keyword>
<dbReference type="InterPro" id="IPR001424">
    <property type="entry name" value="SOD_Cu_Zn_dom"/>
</dbReference>
<evidence type="ECO:0000256" key="1">
    <source>
        <dbReference type="ARBA" id="ARBA00010457"/>
    </source>
</evidence>
<evidence type="ECO:0000313" key="5">
    <source>
        <dbReference type="EMBL" id="KEZ85731.1"/>
    </source>
</evidence>
<protein>
    <recommendedName>
        <fullName evidence="3">Superoxide dismutase [Cu-Zn]</fullName>
        <ecNumber evidence="3">1.15.1.1</ecNumber>
    </recommendedName>
</protein>
<reference evidence="5 6" key="1">
    <citation type="submission" date="2014-07" db="EMBL/GenBank/DDBJ databases">
        <title>Draft genome of Clostridium sulfidigenes 113A isolated from sediments associated with methane hydrate from Krishna Godavari basin.</title>
        <authorList>
            <person name="Honkalas V.S."/>
            <person name="Dabir A.P."/>
            <person name="Arora P."/>
            <person name="Dhakephalkar P.K."/>
        </authorList>
    </citation>
    <scope>NUCLEOTIDE SEQUENCE [LARGE SCALE GENOMIC DNA]</scope>
    <source>
        <strain evidence="5 6">113A</strain>
    </source>
</reference>
<dbReference type="PANTHER" id="PTHR10003">
    <property type="entry name" value="SUPEROXIDE DISMUTASE CU-ZN -RELATED"/>
    <property type="match status" value="1"/>
</dbReference>
<evidence type="ECO:0000256" key="3">
    <source>
        <dbReference type="RuleBase" id="RU000393"/>
    </source>
</evidence>
<name>A0A084J9U7_9CLOT</name>
<dbReference type="GO" id="GO:0004784">
    <property type="term" value="F:superoxide dismutase activity"/>
    <property type="evidence" value="ECO:0007669"/>
    <property type="project" value="UniProtKB-EC"/>
</dbReference>
<dbReference type="InterPro" id="IPR024134">
    <property type="entry name" value="SOD_Cu/Zn_/chaperone"/>
</dbReference>
<comment type="caution">
    <text evidence="5">The sequence shown here is derived from an EMBL/GenBank/DDBJ whole genome shotgun (WGS) entry which is preliminary data.</text>
</comment>
<comment type="catalytic activity">
    <reaction evidence="3">
        <text>2 superoxide + 2 H(+) = H2O2 + O2</text>
        <dbReference type="Rhea" id="RHEA:20696"/>
        <dbReference type="ChEBI" id="CHEBI:15378"/>
        <dbReference type="ChEBI" id="CHEBI:15379"/>
        <dbReference type="ChEBI" id="CHEBI:16240"/>
        <dbReference type="ChEBI" id="CHEBI:18421"/>
        <dbReference type="EC" id="1.15.1.1"/>
    </reaction>
</comment>
<dbReference type="AlphaFoldDB" id="A0A084J9U7"/>
<comment type="cofactor">
    <cofactor evidence="3">
        <name>Cu cation</name>
        <dbReference type="ChEBI" id="CHEBI:23378"/>
    </cofactor>
    <text evidence="3">Binds 1 copper ion per subunit.</text>
</comment>
<comment type="function">
    <text evidence="2">Destroys radicals which are normally produced within the cells and which are toxic to biological systems. May play a role in favoring mycobacterial survival in phagocytes.</text>
</comment>
<dbReference type="Gene3D" id="2.60.40.200">
    <property type="entry name" value="Superoxide dismutase, copper/zinc binding domain"/>
    <property type="match status" value="1"/>
</dbReference>
<keyword evidence="3" id="KW-0862">Zinc</keyword>
<dbReference type="SUPFAM" id="SSF49329">
    <property type="entry name" value="Cu,Zn superoxide dismutase-like"/>
    <property type="match status" value="1"/>
</dbReference>
<evidence type="ECO:0000313" key="6">
    <source>
        <dbReference type="Proteomes" id="UP000028542"/>
    </source>
</evidence>
<evidence type="ECO:0000256" key="2">
    <source>
        <dbReference type="ARBA" id="ARBA00024900"/>
    </source>
</evidence>